<accession>A0A5R9Q4Q5</accession>
<dbReference type="Gene3D" id="3.60.15.10">
    <property type="entry name" value="Ribonuclease Z/Hydroxyacylglutathione hydrolase-like"/>
    <property type="match status" value="1"/>
</dbReference>
<keyword evidence="2" id="KW-0378">Hydrolase</keyword>
<comment type="caution">
    <text evidence="2">The sequence shown here is derived from an EMBL/GenBank/DDBJ whole genome shotgun (WGS) entry which is preliminary data.</text>
</comment>
<organism evidence="2 3">
    <name type="scientific">Pseudoalteromonas phenolica</name>
    <dbReference type="NCBI Taxonomy" id="161398"/>
    <lineage>
        <taxon>Bacteria</taxon>
        <taxon>Pseudomonadati</taxon>
        <taxon>Pseudomonadota</taxon>
        <taxon>Gammaproteobacteria</taxon>
        <taxon>Alteromonadales</taxon>
        <taxon>Pseudoalteromonadaceae</taxon>
        <taxon>Pseudoalteromonas</taxon>
    </lineage>
</organism>
<dbReference type="InterPro" id="IPR036866">
    <property type="entry name" value="RibonucZ/Hydroxyglut_hydro"/>
</dbReference>
<reference evidence="2 3" key="1">
    <citation type="submission" date="2018-01" db="EMBL/GenBank/DDBJ databases">
        <title>Co-occurrence of chitin degradation, pigmentation and bioactivity in marine Pseudoalteromonas.</title>
        <authorList>
            <person name="Paulsen S."/>
            <person name="Gram L."/>
            <person name="Machado H."/>
        </authorList>
    </citation>
    <scope>NUCLEOTIDE SEQUENCE [LARGE SCALE GENOMIC DNA]</scope>
    <source>
        <strain evidence="2 3">S3663</strain>
    </source>
</reference>
<dbReference type="SUPFAM" id="SSF56281">
    <property type="entry name" value="Metallo-hydrolase/oxidoreductase"/>
    <property type="match status" value="1"/>
</dbReference>
<dbReference type="Proteomes" id="UP000309186">
    <property type="component" value="Unassembled WGS sequence"/>
</dbReference>
<feature type="domain" description="Metallo-beta-lactamase" evidence="1">
    <location>
        <begin position="129"/>
        <end position="319"/>
    </location>
</feature>
<dbReference type="PANTHER" id="PTHR15032">
    <property type="entry name" value="N-ACYL-PHOSPHATIDYLETHANOLAMINE-HYDROLYZING PHOSPHOLIPASE D"/>
    <property type="match status" value="1"/>
</dbReference>
<name>A0A5R9Q4Q5_9GAMM</name>
<dbReference type="AlphaFoldDB" id="A0A5R9Q4Q5"/>
<dbReference type="EMBL" id="PPSW01000008">
    <property type="protein sequence ID" value="TLX47915.1"/>
    <property type="molecule type" value="Genomic_DNA"/>
</dbReference>
<dbReference type="PANTHER" id="PTHR15032:SF4">
    <property type="entry name" value="N-ACYL-PHOSPHATIDYLETHANOLAMINE-HYDROLYZING PHOSPHOLIPASE D"/>
    <property type="match status" value="1"/>
</dbReference>
<dbReference type="RefSeq" id="WP_138479933.1">
    <property type="nucleotide sequence ID" value="NZ_PPSW01000008.1"/>
</dbReference>
<dbReference type="InterPro" id="IPR001279">
    <property type="entry name" value="Metallo-B-lactamas"/>
</dbReference>
<proteinExistence type="predicted"/>
<evidence type="ECO:0000313" key="2">
    <source>
        <dbReference type="EMBL" id="TLX47915.1"/>
    </source>
</evidence>
<dbReference type="GO" id="GO:0005737">
    <property type="term" value="C:cytoplasm"/>
    <property type="evidence" value="ECO:0007669"/>
    <property type="project" value="TreeGrafter"/>
</dbReference>
<dbReference type="Pfam" id="PF12706">
    <property type="entry name" value="Lactamase_B_2"/>
    <property type="match status" value="1"/>
</dbReference>
<evidence type="ECO:0000313" key="3">
    <source>
        <dbReference type="Proteomes" id="UP000309186"/>
    </source>
</evidence>
<dbReference type="GO" id="GO:0016787">
    <property type="term" value="F:hydrolase activity"/>
    <property type="evidence" value="ECO:0007669"/>
    <property type="project" value="UniProtKB-KW"/>
</dbReference>
<evidence type="ECO:0000259" key="1">
    <source>
        <dbReference type="Pfam" id="PF12706"/>
    </source>
</evidence>
<dbReference type="PROSITE" id="PS51257">
    <property type="entry name" value="PROKAR_LIPOPROTEIN"/>
    <property type="match status" value="1"/>
</dbReference>
<protein>
    <submittedName>
        <fullName evidence="2">Hydrolase</fullName>
    </submittedName>
</protein>
<gene>
    <name evidence="2" type="ORF">C1E24_06670</name>
</gene>
<sequence>MKLKTLTYAISLVLVTGCSSPIERIENPEFTNAREGGHTNLFPSHFVGNGPHHINDDLDLLKPEEKKVVERAFLDPVPSHKYSKSFGYNFSDLVYSNIEINAEKKGELTWLGHASFLIQQMNNDALVTDPVFHEFDGFLGWLGQRMSTSFVRLGEAPVKAKELDFVSGVLISHDHFDHLSNTTLREFSKNTHLYLPLDSSSDVDYENGPKTEMDWYTHTQHNKTQVHFLPSNHNSSRGMFDGDHSLWGSWLLDDGQYKVYFAGDTGYSDVFKDIRKKMGAMDVCLMPIVAYHEAKRSVHMSPEDAIKAANDLGCKVFVPWGYGTWTLGCEHVHEPLRRLDLALKQSPPNFIVKTLKMGESLNYHALLSAVKK</sequence>
<dbReference type="OrthoDB" id="9805728at2"/>